<organism evidence="1 2">
    <name type="scientific">Paramecium octaurelia</name>
    <dbReference type="NCBI Taxonomy" id="43137"/>
    <lineage>
        <taxon>Eukaryota</taxon>
        <taxon>Sar</taxon>
        <taxon>Alveolata</taxon>
        <taxon>Ciliophora</taxon>
        <taxon>Intramacronucleata</taxon>
        <taxon>Oligohymenophorea</taxon>
        <taxon>Peniculida</taxon>
        <taxon>Parameciidae</taxon>
        <taxon>Paramecium</taxon>
    </lineage>
</organism>
<proteinExistence type="predicted"/>
<sequence length="250" mass="29953">MANQEATQQKFIAAILSLTLYLYVKQIQNKKMDKQQYFIMWRSLSQKLRTYKILKTYVKYFQYILNQQRCNRKIEIEGQFQRIIWGNLQCSSKQIQKTMLLKKDIIILSITQDYFICDAILYSLMKQDQDIKWQIQVLVTQKNSKMCISTPRQKEIQIHGQQVWGIYLHLKQLLGQQAQIFLRTFYLNWQSCEDNIKMIVFLLFSITLSGIHKIKKQKLFMNLLINYSCQYVLQKPNPQKNIGIKSREIN</sequence>
<gene>
    <name evidence="1" type="ORF">POCTA_138.1.T0640181</name>
</gene>
<evidence type="ECO:0000313" key="1">
    <source>
        <dbReference type="EMBL" id="CAD8174814.1"/>
    </source>
</evidence>
<comment type="caution">
    <text evidence="1">The sequence shown here is derived from an EMBL/GenBank/DDBJ whole genome shotgun (WGS) entry which is preliminary data.</text>
</comment>
<accession>A0A8S1VCX9</accession>
<name>A0A8S1VCX9_PAROT</name>
<dbReference type="Proteomes" id="UP000683925">
    <property type="component" value="Unassembled WGS sequence"/>
</dbReference>
<protein>
    <submittedName>
        <fullName evidence="1">Uncharacterized protein</fullName>
    </submittedName>
</protein>
<reference evidence="1" key="1">
    <citation type="submission" date="2021-01" db="EMBL/GenBank/DDBJ databases">
        <authorList>
            <consortium name="Genoscope - CEA"/>
            <person name="William W."/>
        </authorList>
    </citation>
    <scope>NUCLEOTIDE SEQUENCE</scope>
</reference>
<keyword evidence="2" id="KW-1185">Reference proteome</keyword>
<evidence type="ECO:0000313" key="2">
    <source>
        <dbReference type="Proteomes" id="UP000683925"/>
    </source>
</evidence>
<dbReference type="EMBL" id="CAJJDP010000063">
    <property type="protein sequence ID" value="CAD8174814.1"/>
    <property type="molecule type" value="Genomic_DNA"/>
</dbReference>
<dbReference type="AlphaFoldDB" id="A0A8S1VCX9"/>